<dbReference type="Proteomes" id="UP001500427">
    <property type="component" value="Unassembled WGS sequence"/>
</dbReference>
<gene>
    <name evidence="1" type="ORF">GCM10023258_02830</name>
</gene>
<evidence type="ECO:0000313" key="2">
    <source>
        <dbReference type="Proteomes" id="UP001500427"/>
    </source>
</evidence>
<dbReference type="EMBL" id="BAABIW010000002">
    <property type="protein sequence ID" value="GAA5016884.1"/>
    <property type="molecule type" value="Genomic_DNA"/>
</dbReference>
<protein>
    <submittedName>
        <fullName evidence="1">Uncharacterized protein</fullName>
    </submittedName>
</protein>
<reference evidence="2" key="1">
    <citation type="journal article" date="2019" name="Int. J. Syst. Evol. Microbiol.">
        <title>The Global Catalogue of Microorganisms (GCM) 10K type strain sequencing project: providing services to taxonomists for standard genome sequencing and annotation.</title>
        <authorList>
            <consortium name="The Broad Institute Genomics Platform"/>
            <consortium name="The Broad Institute Genome Sequencing Center for Infectious Disease"/>
            <person name="Wu L."/>
            <person name="Ma J."/>
        </authorList>
    </citation>
    <scope>NUCLEOTIDE SEQUENCE [LARGE SCALE GENOMIC DNA]</scope>
    <source>
        <strain evidence="2">JCM 17687</strain>
    </source>
</reference>
<name>A0ABP9J0R8_9MICO</name>
<evidence type="ECO:0000313" key="1">
    <source>
        <dbReference type="EMBL" id="GAA5016884.1"/>
    </source>
</evidence>
<organism evidence="1 2">
    <name type="scientific">Terrabacter aeriphilus</name>
    <dbReference type="NCBI Taxonomy" id="515662"/>
    <lineage>
        <taxon>Bacteria</taxon>
        <taxon>Bacillati</taxon>
        <taxon>Actinomycetota</taxon>
        <taxon>Actinomycetes</taxon>
        <taxon>Micrococcales</taxon>
        <taxon>Intrasporangiaceae</taxon>
        <taxon>Terrabacter</taxon>
    </lineage>
</organism>
<comment type="caution">
    <text evidence="1">The sequence shown here is derived from an EMBL/GenBank/DDBJ whole genome shotgun (WGS) entry which is preliminary data.</text>
</comment>
<accession>A0ABP9J0R8</accession>
<keyword evidence="2" id="KW-1185">Reference proteome</keyword>
<proteinExistence type="predicted"/>
<sequence>MEGDGFTPMDVECVRRGRHGAARHDPPHPSGATVKRLRSIVHWLDGYTLWAFNPTTRSGRPDAAA</sequence>